<evidence type="ECO:0000256" key="3">
    <source>
        <dbReference type="ARBA" id="ARBA00022597"/>
    </source>
</evidence>
<evidence type="ECO:0000313" key="9">
    <source>
        <dbReference type="EMBL" id="MDQ0361808.1"/>
    </source>
</evidence>
<dbReference type="PROSITE" id="PS51100">
    <property type="entry name" value="PTS_EIIB_TYPE_3"/>
    <property type="match status" value="1"/>
</dbReference>
<sequence length="105" mass="11790">MKALIICQFAITSKNMITKIIKYTEEFKSGIEVECASVSEISELPFENYDIVLLAPQIRNYLSAVSEKCNELDIPVDVIDVVAYGLQDAKKVVSQIENRMNTINS</sequence>
<feature type="modified residue" description="Phosphocysteine; by EIIA" evidence="7">
    <location>
        <position position="7"/>
    </location>
</feature>
<protein>
    <submittedName>
        <fullName evidence="9">PTS system cellobiose-specific IIB component</fullName>
    </submittedName>
</protein>
<keyword evidence="6" id="KW-0418">Kinase</keyword>
<name>A0ABU0E541_9FIRM</name>
<evidence type="ECO:0000256" key="7">
    <source>
        <dbReference type="PROSITE-ProRule" id="PRU00423"/>
    </source>
</evidence>
<keyword evidence="2" id="KW-0597">Phosphoprotein</keyword>
<organism evidence="9 10">
    <name type="scientific">Breznakia pachnodae</name>
    <dbReference type="NCBI Taxonomy" id="265178"/>
    <lineage>
        <taxon>Bacteria</taxon>
        <taxon>Bacillati</taxon>
        <taxon>Bacillota</taxon>
        <taxon>Erysipelotrichia</taxon>
        <taxon>Erysipelotrichales</taxon>
        <taxon>Erysipelotrichaceae</taxon>
        <taxon>Breznakia</taxon>
    </lineage>
</organism>
<dbReference type="InterPro" id="IPR036095">
    <property type="entry name" value="PTS_EIIB-like_sf"/>
</dbReference>
<keyword evidence="10" id="KW-1185">Reference proteome</keyword>
<dbReference type="Pfam" id="PF02302">
    <property type="entry name" value="PTS_IIB"/>
    <property type="match status" value="1"/>
</dbReference>
<dbReference type="InterPro" id="IPR013012">
    <property type="entry name" value="PTS_EIIB_3"/>
</dbReference>
<keyword evidence="5" id="KW-0598">Phosphotransferase system</keyword>
<evidence type="ECO:0000259" key="8">
    <source>
        <dbReference type="PROSITE" id="PS51100"/>
    </source>
</evidence>
<reference evidence="9 10" key="1">
    <citation type="submission" date="2023-07" db="EMBL/GenBank/DDBJ databases">
        <title>Genomic Encyclopedia of Type Strains, Phase IV (KMG-IV): sequencing the most valuable type-strain genomes for metagenomic binning, comparative biology and taxonomic classification.</title>
        <authorList>
            <person name="Goeker M."/>
        </authorList>
    </citation>
    <scope>NUCLEOTIDE SEQUENCE [LARGE SCALE GENOMIC DNA]</scope>
    <source>
        <strain evidence="9 10">DSM 16784</strain>
    </source>
</reference>
<feature type="domain" description="PTS EIIB type-3" evidence="8">
    <location>
        <begin position="1"/>
        <end position="105"/>
    </location>
</feature>
<evidence type="ECO:0000256" key="2">
    <source>
        <dbReference type="ARBA" id="ARBA00022553"/>
    </source>
</evidence>
<evidence type="ECO:0000256" key="5">
    <source>
        <dbReference type="ARBA" id="ARBA00022683"/>
    </source>
</evidence>
<keyword evidence="1" id="KW-0813">Transport</keyword>
<evidence type="ECO:0000256" key="6">
    <source>
        <dbReference type="ARBA" id="ARBA00022777"/>
    </source>
</evidence>
<comment type="caution">
    <text evidence="9">The sequence shown here is derived from an EMBL/GenBank/DDBJ whole genome shotgun (WGS) entry which is preliminary data.</text>
</comment>
<keyword evidence="4" id="KW-0808">Transferase</keyword>
<evidence type="ECO:0000313" key="10">
    <source>
        <dbReference type="Proteomes" id="UP001230220"/>
    </source>
</evidence>
<dbReference type="PANTHER" id="PTHR34581">
    <property type="entry name" value="PTS SYSTEM N,N'-DIACETYLCHITOBIOSE-SPECIFIC EIIB COMPONENT"/>
    <property type="match status" value="1"/>
</dbReference>
<keyword evidence="3" id="KW-0762">Sugar transport</keyword>
<dbReference type="EMBL" id="JAUSUR010000004">
    <property type="protein sequence ID" value="MDQ0361808.1"/>
    <property type="molecule type" value="Genomic_DNA"/>
</dbReference>
<dbReference type="InterPro" id="IPR003501">
    <property type="entry name" value="PTS_EIIB_2/3"/>
</dbReference>
<evidence type="ECO:0000256" key="4">
    <source>
        <dbReference type="ARBA" id="ARBA00022679"/>
    </source>
</evidence>
<proteinExistence type="predicted"/>
<dbReference type="Proteomes" id="UP001230220">
    <property type="component" value="Unassembled WGS sequence"/>
</dbReference>
<accession>A0ABU0E541</accession>
<gene>
    <name evidence="9" type="ORF">J2S15_002558</name>
</gene>
<dbReference type="Gene3D" id="3.40.50.2300">
    <property type="match status" value="1"/>
</dbReference>
<evidence type="ECO:0000256" key="1">
    <source>
        <dbReference type="ARBA" id="ARBA00022448"/>
    </source>
</evidence>
<dbReference type="PANTHER" id="PTHR34581:SF2">
    <property type="entry name" value="PTS SYSTEM N,N'-DIACETYLCHITOBIOSE-SPECIFIC EIIB COMPONENT"/>
    <property type="match status" value="1"/>
</dbReference>
<dbReference type="RefSeq" id="WP_307408859.1">
    <property type="nucleotide sequence ID" value="NZ_JAUSUR010000004.1"/>
</dbReference>
<dbReference type="SUPFAM" id="SSF52794">
    <property type="entry name" value="PTS system IIB component-like"/>
    <property type="match status" value="1"/>
</dbReference>
<dbReference type="InterPro" id="IPR051819">
    <property type="entry name" value="PTS_sugar-specific_EIIB"/>
</dbReference>